<evidence type="ECO:0000256" key="9">
    <source>
        <dbReference type="ARBA" id="ARBA00023295"/>
    </source>
</evidence>
<dbReference type="GO" id="GO:0016020">
    <property type="term" value="C:membrane"/>
    <property type="evidence" value="ECO:0007669"/>
    <property type="project" value="GOC"/>
</dbReference>
<comment type="subcellular location">
    <subcellularLocation>
        <location evidence="1">Lysosome</location>
    </subcellularLocation>
</comment>
<dbReference type="SUPFAM" id="SSF51011">
    <property type="entry name" value="Glycosyl hydrolase domain"/>
    <property type="match status" value="1"/>
</dbReference>
<comment type="subunit">
    <text evidence="3 10">Homodimer.</text>
</comment>
<feature type="domain" description="Alpha galactosidase A C-terminal" evidence="11">
    <location>
        <begin position="317"/>
        <end position="397"/>
    </location>
</feature>
<evidence type="ECO:0000313" key="12">
    <source>
        <dbReference type="EMBL" id="CAB3988761.1"/>
    </source>
</evidence>
<dbReference type="Proteomes" id="UP001152795">
    <property type="component" value="Unassembled WGS sequence"/>
</dbReference>
<dbReference type="OrthoDB" id="5795902at2759"/>
<dbReference type="InterPro" id="IPR002241">
    <property type="entry name" value="Glyco_hydro_27"/>
</dbReference>
<dbReference type="EMBL" id="CACRXK020001376">
    <property type="protein sequence ID" value="CAB3988761.1"/>
    <property type="molecule type" value="Genomic_DNA"/>
</dbReference>
<evidence type="ECO:0000256" key="4">
    <source>
        <dbReference type="ARBA" id="ARBA00022801"/>
    </source>
</evidence>
<keyword evidence="4 10" id="KW-0378">Hydrolase</keyword>
<dbReference type="EC" id="3.2.1.-" evidence="10"/>
<dbReference type="GO" id="GO:0009311">
    <property type="term" value="P:oligosaccharide metabolic process"/>
    <property type="evidence" value="ECO:0007669"/>
    <property type="project" value="TreeGrafter"/>
</dbReference>
<dbReference type="GO" id="GO:0016139">
    <property type="term" value="P:glycoside catabolic process"/>
    <property type="evidence" value="ECO:0007669"/>
    <property type="project" value="TreeGrafter"/>
</dbReference>
<protein>
    <recommendedName>
        <fullName evidence="10">Alpha-galactosidase</fullName>
        <ecNumber evidence="10">3.2.1.-</ecNumber>
    </recommendedName>
</protein>
<dbReference type="InterPro" id="IPR013780">
    <property type="entry name" value="Glyco_hydro_b"/>
</dbReference>
<keyword evidence="9 10" id="KW-0326">Glycosidase</keyword>
<dbReference type="Gene3D" id="2.60.40.1180">
    <property type="entry name" value="Golgi alpha-mannosidase II"/>
    <property type="match status" value="1"/>
</dbReference>
<evidence type="ECO:0000256" key="3">
    <source>
        <dbReference type="ARBA" id="ARBA00011738"/>
    </source>
</evidence>
<dbReference type="InterPro" id="IPR017853">
    <property type="entry name" value="GH"/>
</dbReference>
<dbReference type="Pfam" id="PF16499">
    <property type="entry name" value="Melibiase_2"/>
    <property type="match status" value="1"/>
</dbReference>
<dbReference type="PANTHER" id="PTHR11452:SF83">
    <property type="entry name" value="ALPHA-GALACTOSIDASE"/>
    <property type="match status" value="1"/>
</dbReference>
<keyword evidence="5" id="KW-0443">Lipid metabolism</keyword>
<comment type="caution">
    <text evidence="12">The sequence shown here is derived from an EMBL/GenBank/DDBJ whole genome shotgun (WGS) entry which is preliminary data.</text>
</comment>
<dbReference type="GO" id="GO:0004557">
    <property type="term" value="F:alpha-galactosidase activity"/>
    <property type="evidence" value="ECO:0007669"/>
    <property type="project" value="UniProtKB-EC"/>
</dbReference>
<reference evidence="12" key="1">
    <citation type="submission" date="2020-04" db="EMBL/GenBank/DDBJ databases">
        <authorList>
            <person name="Alioto T."/>
            <person name="Alioto T."/>
            <person name="Gomez Garrido J."/>
        </authorList>
    </citation>
    <scope>NUCLEOTIDE SEQUENCE</scope>
    <source>
        <strain evidence="12">A484AB</strain>
    </source>
</reference>
<organism evidence="12 13">
    <name type="scientific">Paramuricea clavata</name>
    <name type="common">Red gorgonian</name>
    <name type="synonym">Violescent sea-whip</name>
    <dbReference type="NCBI Taxonomy" id="317549"/>
    <lineage>
        <taxon>Eukaryota</taxon>
        <taxon>Metazoa</taxon>
        <taxon>Cnidaria</taxon>
        <taxon>Anthozoa</taxon>
        <taxon>Octocorallia</taxon>
        <taxon>Malacalcyonacea</taxon>
        <taxon>Plexauridae</taxon>
        <taxon>Paramuricea</taxon>
    </lineage>
</organism>
<evidence type="ECO:0000256" key="6">
    <source>
        <dbReference type="ARBA" id="ARBA00023157"/>
    </source>
</evidence>
<evidence type="ECO:0000259" key="11">
    <source>
        <dbReference type="Pfam" id="PF17450"/>
    </source>
</evidence>
<evidence type="ECO:0000313" key="13">
    <source>
        <dbReference type="Proteomes" id="UP001152795"/>
    </source>
</evidence>
<evidence type="ECO:0000256" key="5">
    <source>
        <dbReference type="ARBA" id="ARBA00023098"/>
    </source>
</evidence>
<name>A0A7D9HU27_PARCT</name>
<comment type="similarity">
    <text evidence="2 10">Belongs to the glycosyl hydrolase 27 family.</text>
</comment>
<evidence type="ECO:0000256" key="7">
    <source>
        <dbReference type="ARBA" id="ARBA00023180"/>
    </source>
</evidence>
<gene>
    <name evidence="12" type="ORF">PACLA_8A032729</name>
</gene>
<keyword evidence="8" id="KW-0458">Lysosome</keyword>
<dbReference type="Gene3D" id="3.20.20.70">
    <property type="entry name" value="Aldolase class I"/>
    <property type="match status" value="1"/>
</dbReference>
<dbReference type="SUPFAM" id="SSF51445">
    <property type="entry name" value="(Trans)glycosidases"/>
    <property type="match status" value="1"/>
</dbReference>
<accession>A0A7D9HU27</accession>
<dbReference type="FunFam" id="3.20.20.70:FF:000070">
    <property type="entry name" value="Alpha-galactosidase"/>
    <property type="match status" value="1"/>
</dbReference>
<dbReference type="GO" id="GO:0005764">
    <property type="term" value="C:lysosome"/>
    <property type="evidence" value="ECO:0007669"/>
    <property type="project" value="UniProtKB-SubCell"/>
</dbReference>
<evidence type="ECO:0000256" key="10">
    <source>
        <dbReference type="RuleBase" id="RU361168"/>
    </source>
</evidence>
<sequence>MKGSSFFRNYFNFFVVFTLLLDCASSLDNGLSLTPPMGWMAWERFRCNVDCDTFPDTCISEKLFMDMADRMAEDGFRDVGYEYISIDDCWMEKTRDSEGRLQADKKRFPSGIRALADYIHSKKLKLGIYADYGTHTCAGYPGSIDNIMLDAQTFANWTVDYLKFDGCYSDPKTMATGYPQMTKALNATKRPIVFSCSWPAYLNPKPDYQVVAKYCNLWRNYNDIQDSWDSVLTIIDYYAANQDAMIKAAGPGNWNDPDELIIGDFSSSFEESKSQFAIWAIMASPLIMSNDLRLLAPEFKDILQNKDVIAVNQDKLGVQGKRVYKSTSHYEIWCKPLADKSIAVVLFSRRTDMPIQISFTFKTVGFTGSSAKIRDLFAAKDLGVFENSFRGLVNPSGVLMLRMIAN</sequence>
<evidence type="ECO:0000256" key="2">
    <source>
        <dbReference type="ARBA" id="ARBA00009743"/>
    </source>
</evidence>
<keyword evidence="7" id="KW-0325">Glycoprotein</keyword>
<dbReference type="AlphaFoldDB" id="A0A7D9HU27"/>
<dbReference type="PANTHER" id="PTHR11452">
    <property type="entry name" value="ALPHA-GALACTOSIDASE/ALPHA-N-ACETYLGALACTOSAMINIDASE"/>
    <property type="match status" value="1"/>
</dbReference>
<dbReference type="PRINTS" id="PR00740">
    <property type="entry name" value="GLHYDRLASE27"/>
</dbReference>
<keyword evidence="6 10" id="KW-1015">Disulfide bond</keyword>
<proteinExistence type="inferred from homology"/>
<dbReference type="GO" id="GO:0019377">
    <property type="term" value="P:glycolipid catabolic process"/>
    <property type="evidence" value="ECO:0007669"/>
    <property type="project" value="UniProtKB-ARBA"/>
</dbReference>
<dbReference type="Pfam" id="PF17450">
    <property type="entry name" value="Melibiase_2_C"/>
    <property type="match status" value="1"/>
</dbReference>
<dbReference type="InterPro" id="IPR000111">
    <property type="entry name" value="Glyco_hydro_27/36_CS"/>
</dbReference>
<dbReference type="InterPro" id="IPR013785">
    <property type="entry name" value="Aldolase_TIM"/>
</dbReference>
<dbReference type="InterPro" id="IPR035373">
    <property type="entry name" value="Melibiase/NAGA_C"/>
</dbReference>
<keyword evidence="13" id="KW-1185">Reference proteome</keyword>
<evidence type="ECO:0000256" key="1">
    <source>
        <dbReference type="ARBA" id="ARBA00004371"/>
    </source>
</evidence>
<evidence type="ECO:0000256" key="8">
    <source>
        <dbReference type="ARBA" id="ARBA00023228"/>
    </source>
</evidence>
<dbReference type="CDD" id="cd14792">
    <property type="entry name" value="GH27"/>
    <property type="match status" value="1"/>
</dbReference>
<dbReference type="PROSITE" id="PS00512">
    <property type="entry name" value="ALPHA_GALACTOSIDASE"/>
    <property type="match status" value="1"/>
</dbReference>